<dbReference type="InterPro" id="IPR001387">
    <property type="entry name" value="Cro/C1-type_HTH"/>
</dbReference>
<dbReference type="SMART" id="SM00530">
    <property type="entry name" value="HTH_XRE"/>
    <property type="match status" value="1"/>
</dbReference>
<dbReference type="AlphaFoldDB" id="A0A1H8J164"/>
<dbReference type="InterPro" id="IPR010982">
    <property type="entry name" value="Lambda_DNA-bd_dom_sf"/>
</dbReference>
<dbReference type="Gene3D" id="1.10.260.40">
    <property type="entry name" value="lambda repressor-like DNA-binding domains"/>
    <property type="match status" value="1"/>
</dbReference>
<dbReference type="Pfam" id="PF13560">
    <property type="entry name" value="HTH_31"/>
    <property type="match status" value="1"/>
</dbReference>
<dbReference type="STRING" id="1166340.SAMN05192583_3446"/>
<protein>
    <submittedName>
        <fullName evidence="2">Helix-turn-helix domain-containing protein</fullName>
    </submittedName>
</protein>
<organism evidence="2 3">
    <name type="scientific">Sphingomonas gellani</name>
    <dbReference type="NCBI Taxonomy" id="1166340"/>
    <lineage>
        <taxon>Bacteria</taxon>
        <taxon>Pseudomonadati</taxon>
        <taxon>Pseudomonadota</taxon>
        <taxon>Alphaproteobacteria</taxon>
        <taxon>Sphingomonadales</taxon>
        <taxon>Sphingomonadaceae</taxon>
        <taxon>Sphingomonas</taxon>
    </lineage>
</organism>
<gene>
    <name evidence="2" type="ORF">SAMN05192583_3446</name>
</gene>
<evidence type="ECO:0000313" key="3">
    <source>
        <dbReference type="Proteomes" id="UP000199206"/>
    </source>
</evidence>
<dbReference type="OrthoDB" id="7404022at2"/>
<name>A0A1H8J164_9SPHN</name>
<dbReference type="RefSeq" id="WP_093666947.1">
    <property type="nucleotide sequence ID" value="NZ_FOCF01000011.1"/>
</dbReference>
<sequence>MITAIREVRRAKNMTLDDVARACVPPTTAQTIGRLETGTRTVSVGWLNRIAAALGVAAADLVKLPDRAELPLAATLDGDGAHAPSRPAALPPPVAAAGAVAVTVSGSVGDYRAGDVIWCEPLEPASFAQAMNRDVLVPRPGGRFLFGRLIGLDGRAGGGGDDLNILPPGAGNRPQVVTDAPWIALAVRLVRDL</sequence>
<dbReference type="PROSITE" id="PS50943">
    <property type="entry name" value="HTH_CROC1"/>
    <property type="match status" value="1"/>
</dbReference>
<dbReference type="SUPFAM" id="SSF47413">
    <property type="entry name" value="lambda repressor-like DNA-binding domains"/>
    <property type="match status" value="1"/>
</dbReference>
<dbReference type="CDD" id="cd00093">
    <property type="entry name" value="HTH_XRE"/>
    <property type="match status" value="1"/>
</dbReference>
<evidence type="ECO:0000313" key="2">
    <source>
        <dbReference type="EMBL" id="SEN73708.1"/>
    </source>
</evidence>
<evidence type="ECO:0000259" key="1">
    <source>
        <dbReference type="PROSITE" id="PS50943"/>
    </source>
</evidence>
<keyword evidence="3" id="KW-1185">Reference proteome</keyword>
<accession>A0A1H8J164</accession>
<feature type="domain" description="HTH cro/C1-type" evidence="1">
    <location>
        <begin position="5"/>
        <end position="61"/>
    </location>
</feature>
<dbReference type="Proteomes" id="UP000199206">
    <property type="component" value="Unassembled WGS sequence"/>
</dbReference>
<reference evidence="3" key="1">
    <citation type="submission" date="2016-10" db="EMBL/GenBank/DDBJ databases">
        <authorList>
            <person name="Varghese N."/>
            <person name="Submissions S."/>
        </authorList>
    </citation>
    <scope>NUCLEOTIDE SEQUENCE [LARGE SCALE GENOMIC DNA]</scope>
    <source>
        <strain evidence="3">S6-262</strain>
    </source>
</reference>
<dbReference type="GO" id="GO:0003677">
    <property type="term" value="F:DNA binding"/>
    <property type="evidence" value="ECO:0007669"/>
    <property type="project" value="InterPro"/>
</dbReference>
<proteinExistence type="predicted"/>
<dbReference type="EMBL" id="FOCF01000011">
    <property type="protein sequence ID" value="SEN73708.1"/>
    <property type="molecule type" value="Genomic_DNA"/>
</dbReference>